<keyword evidence="4" id="KW-0804">Transcription</keyword>
<dbReference type="GO" id="GO:0006351">
    <property type="term" value="P:DNA-templated transcription"/>
    <property type="evidence" value="ECO:0007669"/>
    <property type="project" value="TreeGrafter"/>
</dbReference>
<dbReference type="InterPro" id="IPR036390">
    <property type="entry name" value="WH_DNA-bd_sf"/>
</dbReference>
<dbReference type="GO" id="GO:0003700">
    <property type="term" value="F:DNA-binding transcription factor activity"/>
    <property type="evidence" value="ECO:0007669"/>
    <property type="project" value="InterPro"/>
</dbReference>
<dbReference type="Gene3D" id="3.40.190.290">
    <property type="match status" value="1"/>
</dbReference>
<organism evidence="6">
    <name type="scientific">hydrothermal vent metagenome</name>
    <dbReference type="NCBI Taxonomy" id="652676"/>
    <lineage>
        <taxon>unclassified sequences</taxon>
        <taxon>metagenomes</taxon>
        <taxon>ecological metagenomes</taxon>
    </lineage>
</organism>
<protein>
    <submittedName>
        <fullName evidence="6">Transcriptional regulator, LysR family</fullName>
    </submittedName>
</protein>
<dbReference type="PROSITE" id="PS50931">
    <property type="entry name" value="HTH_LYSR"/>
    <property type="match status" value="1"/>
</dbReference>
<dbReference type="Pfam" id="PF03466">
    <property type="entry name" value="LysR_substrate"/>
    <property type="match status" value="1"/>
</dbReference>
<accession>A0A3B1A3Z9</accession>
<dbReference type="AlphaFoldDB" id="A0A3B1A3Z9"/>
<name>A0A3B1A3Z9_9ZZZZ</name>
<dbReference type="SUPFAM" id="SSF53850">
    <property type="entry name" value="Periplasmic binding protein-like II"/>
    <property type="match status" value="1"/>
</dbReference>
<evidence type="ECO:0000259" key="5">
    <source>
        <dbReference type="PROSITE" id="PS50931"/>
    </source>
</evidence>
<dbReference type="Gene3D" id="1.10.10.10">
    <property type="entry name" value="Winged helix-like DNA-binding domain superfamily/Winged helix DNA-binding domain"/>
    <property type="match status" value="1"/>
</dbReference>
<gene>
    <name evidence="6" type="ORF">MNBD_GAMMA16-1450</name>
</gene>
<evidence type="ECO:0000256" key="3">
    <source>
        <dbReference type="ARBA" id="ARBA00023125"/>
    </source>
</evidence>
<proteinExistence type="inferred from homology"/>
<comment type="similarity">
    <text evidence="1">Belongs to the LysR transcriptional regulatory family.</text>
</comment>
<evidence type="ECO:0000313" key="6">
    <source>
        <dbReference type="EMBL" id="VAW87626.1"/>
    </source>
</evidence>
<reference evidence="6" key="1">
    <citation type="submission" date="2018-06" db="EMBL/GenBank/DDBJ databases">
        <authorList>
            <person name="Zhirakovskaya E."/>
        </authorList>
    </citation>
    <scope>NUCLEOTIDE SEQUENCE</scope>
</reference>
<dbReference type="GO" id="GO:0043565">
    <property type="term" value="F:sequence-specific DNA binding"/>
    <property type="evidence" value="ECO:0007669"/>
    <property type="project" value="TreeGrafter"/>
</dbReference>
<feature type="domain" description="HTH lysR-type" evidence="5">
    <location>
        <begin position="8"/>
        <end position="65"/>
    </location>
</feature>
<dbReference type="InterPro" id="IPR000847">
    <property type="entry name" value="LysR_HTH_N"/>
</dbReference>
<sequence>MIANMHSLDWNDLRFFLAVAEQGSLSAASKILNVNHSTVFRRINQLEKSIGVRLFERLADGYQLTQAGEDMAQHVARMRNEVDALTLQVAGKDFQPAGIVRITAPSSLAYYYISYYLKFFCKKYPGISVELNVSNENLDISRRETDIAVRSTATPPQHLIGKKIFSLSWAFYASEEYLRGRGTPSSMLELSGHDLIGPDGRVSHLKAFEVLNKNLGPDYRIRGNDLMVIASLAIAGNGIALLPDDQVYTKMKRLFTMEPLVTSDIWILTHQELRATERVRLLMNFIVDSFRNEKKLRELAIQS</sequence>
<evidence type="ECO:0000256" key="4">
    <source>
        <dbReference type="ARBA" id="ARBA00023163"/>
    </source>
</evidence>
<dbReference type="SUPFAM" id="SSF46785">
    <property type="entry name" value="Winged helix' DNA-binding domain"/>
    <property type="match status" value="1"/>
</dbReference>
<dbReference type="InterPro" id="IPR036388">
    <property type="entry name" value="WH-like_DNA-bd_sf"/>
</dbReference>
<dbReference type="EMBL" id="UOFO01000127">
    <property type="protein sequence ID" value="VAW87626.1"/>
    <property type="molecule type" value="Genomic_DNA"/>
</dbReference>
<evidence type="ECO:0000256" key="2">
    <source>
        <dbReference type="ARBA" id="ARBA00023015"/>
    </source>
</evidence>
<dbReference type="PANTHER" id="PTHR30537:SF3">
    <property type="entry name" value="TRANSCRIPTIONAL REGULATORY PROTEIN"/>
    <property type="match status" value="1"/>
</dbReference>
<dbReference type="InterPro" id="IPR005119">
    <property type="entry name" value="LysR_subst-bd"/>
</dbReference>
<dbReference type="PANTHER" id="PTHR30537">
    <property type="entry name" value="HTH-TYPE TRANSCRIPTIONAL REGULATOR"/>
    <property type="match status" value="1"/>
</dbReference>
<keyword evidence="3" id="KW-0238">DNA-binding</keyword>
<evidence type="ECO:0000256" key="1">
    <source>
        <dbReference type="ARBA" id="ARBA00009437"/>
    </source>
</evidence>
<dbReference type="FunFam" id="1.10.10.10:FF:000001">
    <property type="entry name" value="LysR family transcriptional regulator"/>
    <property type="match status" value="1"/>
</dbReference>
<keyword evidence="2" id="KW-0805">Transcription regulation</keyword>
<dbReference type="InterPro" id="IPR058163">
    <property type="entry name" value="LysR-type_TF_proteobact-type"/>
</dbReference>
<dbReference type="Pfam" id="PF00126">
    <property type="entry name" value="HTH_1"/>
    <property type="match status" value="1"/>
</dbReference>